<evidence type="ECO:0000256" key="7">
    <source>
        <dbReference type="ARBA" id="ARBA00023136"/>
    </source>
</evidence>
<keyword evidence="6 8" id="KW-1133">Transmembrane helix</keyword>
<dbReference type="CDD" id="cd13134">
    <property type="entry name" value="MATE_like_8"/>
    <property type="match status" value="1"/>
</dbReference>
<evidence type="ECO:0000313" key="9">
    <source>
        <dbReference type="EMBL" id="KQL17791.1"/>
    </source>
</evidence>
<keyword evidence="5 8" id="KW-0812">Transmembrane</keyword>
<keyword evidence="3" id="KW-0813">Transport</keyword>
<feature type="transmembrane region" description="Helical" evidence="8">
    <location>
        <begin position="54"/>
        <end position="75"/>
    </location>
</feature>
<evidence type="ECO:0000256" key="5">
    <source>
        <dbReference type="ARBA" id="ARBA00022692"/>
    </source>
</evidence>
<dbReference type="PATRIC" id="fig|1637975.4.peg.393"/>
<feature type="transmembrane region" description="Helical" evidence="8">
    <location>
        <begin position="128"/>
        <end position="152"/>
    </location>
</feature>
<dbReference type="EMBL" id="LJIX01000006">
    <property type="protein sequence ID" value="KQL17791.1"/>
    <property type="molecule type" value="Genomic_DNA"/>
</dbReference>
<evidence type="ECO:0000256" key="3">
    <source>
        <dbReference type="ARBA" id="ARBA00022448"/>
    </source>
</evidence>
<dbReference type="NCBIfam" id="TIGR00797">
    <property type="entry name" value="matE"/>
    <property type="match status" value="1"/>
</dbReference>
<dbReference type="InterPro" id="IPR002528">
    <property type="entry name" value="MATE_fam"/>
</dbReference>
<dbReference type="PIRSF" id="PIRSF006603">
    <property type="entry name" value="DinF"/>
    <property type="match status" value="1"/>
</dbReference>
<organism evidence="9 10">
    <name type="scientific">Cytobacillus solani</name>
    <dbReference type="NCBI Taxonomy" id="1637975"/>
    <lineage>
        <taxon>Bacteria</taxon>
        <taxon>Bacillati</taxon>
        <taxon>Bacillota</taxon>
        <taxon>Bacilli</taxon>
        <taxon>Bacillales</taxon>
        <taxon>Bacillaceae</taxon>
        <taxon>Cytobacillus</taxon>
    </lineage>
</organism>
<feature type="transmembrane region" description="Helical" evidence="8">
    <location>
        <begin position="273"/>
        <end position="300"/>
    </location>
</feature>
<reference evidence="9 10" key="1">
    <citation type="submission" date="2015-09" db="EMBL/GenBank/DDBJ databases">
        <title>Genome sequencing project for genomic taxonomy and phylogenomics of Bacillus-like bacteria.</title>
        <authorList>
            <person name="Liu B."/>
            <person name="Wang J."/>
            <person name="Zhu Y."/>
            <person name="Liu G."/>
            <person name="Chen Q."/>
            <person name="Chen Z."/>
            <person name="Lan J."/>
            <person name="Che J."/>
            <person name="Ge C."/>
            <person name="Shi H."/>
            <person name="Pan Z."/>
            <person name="Liu X."/>
        </authorList>
    </citation>
    <scope>NUCLEOTIDE SEQUENCE [LARGE SCALE GENOMIC DNA]</scope>
    <source>
        <strain evidence="9 10">FJAT-18043</strain>
    </source>
</reference>
<dbReference type="AlphaFoldDB" id="A0A0Q3VFZ4"/>
<proteinExistence type="inferred from homology"/>
<dbReference type="GO" id="GO:0042910">
    <property type="term" value="F:xenobiotic transmembrane transporter activity"/>
    <property type="evidence" value="ECO:0007669"/>
    <property type="project" value="InterPro"/>
</dbReference>
<sequence length="457" mass="50200">MSSENNKYQNQSLFSITWPLFIEISLHMSVGIIATLILSGYSDKAVAGVGVANQIINIFILIFNVTVIGAMILIGQNLGANQLKRARQLARSAFGINLWVGVVMTVVVVLFGDVFLRFYGLSGEIYDFALTFLTITGCSLVLEAISLALSAVLRSYGHTKEAMVMTVMMNIISVTGYFIAIKGWFGIPVTGVAGVSYSIIIARIFLVLALLYFVYKILYLKFSIKDIFSISKTDTKEIFHIGIPSAGENLSYQLSQIVITSFVAMIGDDALAARVYIINLSMLCYLFTMAIAQGTQLLIARYIGAKDYDRTLKRGLKTLKISMVVSLVVSLAIALTGEPVLAVFTDESSIISIGLPVLWAIVFIEPGRAMNIVLMGSLKSVGDVRFPVVIGIICMWGVAVIFSYLFGIIFGLGLLGIWIAQGFDEWIRGIFALRRWLSKPWLKKKAAKYEMATDRGL</sequence>
<feature type="transmembrane region" description="Helical" evidence="8">
    <location>
        <begin position="197"/>
        <end position="215"/>
    </location>
</feature>
<feature type="transmembrane region" description="Helical" evidence="8">
    <location>
        <begin position="164"/>
        <end position="185"/>
    </location>
</feature>
<name>A0A0Q3VFZ4_9BACI</name>
<evidence type="ECO:0000256" key="4">
    <source>
        <dbReference type="ARBA" id="ARBA00022475"/>
    </source>
</evidence>
<accession>A0A0Q3VFZ4</accession>
<protein>
    <submittedName>
        <fullName evidence="9">MATE family efflux transporter</fullName>
    </submittedName>
</protein>
<feature type="transmembrane region" description="Helical" evidence="8">
    <location>
        <begin position="321"/>
        <end position="344"/>
    </location>
</feature>
<keyword evidence="4" id="KW-1003">Cell membrane</keyword>
<dbReference type="Pfam" id="PF01554">
    <property type="entry name" value="MatE"/>
    <property type="match status" value="2"/>
</dbReference>
<dbReference type="GO" id="GO:0005886">
    <property type="term" value="C:plasma membrane"/>
    <property type="evidence" value="ECO:0007669"/>
    <property type="project" value="UniProtKB-SubCell"/>
</dbReference>
<evidence type="ECO:0000256" key="1">
    <source>
        <dbReference type="ARBA" id="ARBA00004651"/>
    </source>
</evidence>
<dbReference type="RefSeq" id="WP_053479253.1">
    <property type="nucleotide sequence ID" value="NZ_LJIX01000006.1"/>
</dbReference>
<keyword evidence="7 8" id="KW-0472">Membrane</keyword>
<comment type="similarity">
    <text evidence="2">Belongs to the multi antimicrobial extrusion (MATE) (TC 2.A.66.1) family.</text>
</comment>
<evidence type="ECO:0000256" key="8">
    <source>
        <dbReference type="SAM" id="Phobius"/>
    </source>
</evidence>
<evidence type="ECO:0000256" key="6">
    <source>
        <dbReference type="ARBA" id="ARBA00022989"/>
    </source>
</evidence>
<feature type="transmembrane region" description="Helical" evidence="8">
    <location>
        <begin position="386"/>
        <end position="419"/>
    </location>
</feature>
<keyword evidence="10" id="KW-1185">Reference proteome</keyword>
<comment type="subcellular location">
    <subcellularLocation>
        <location evidence="1">Cell membrane</location>
        <topology evidence="1">Multi-pass membrane protein</topology>
    </subcellularLocation>
</comment>
<feature type="transmembrane region" description="Helical" evidence="8">
    <location>
        <begin position="96"/>
        <end position="116"/>
    </location>
</feature>
<dbReference type="STRING" id="1637975.AN957_03630"/>
<gene>
    <name evidence="9" type="ORF">AN957_03630</name>
</gene>
<comment type="caution">
    <text evidence="9">The sequence shown here is derived from an EMBL/GenBank/DDBJ whole genome shotgun (WGS) entry which is preliminary data.</text>
</comment>
<evidence type="ECO:0000313" key="10">
    <source>
        <dbReference type="Proteomes" id="UP000050996"/>
    </source>
</evidence>
<evidence type="ECO:0000256" key="2">
    <source>
        <dbReference type="ARBA" id="ARBA00010199"/>
    </source>
</evidence>
<feature type="transmembrane region" description="Helical" evidence="8">
    <location>
        <begin position="20"/>
        <end position="42"/>
    </location>
</feature>
<dbReference type="InterPro" id="IPR047135">
    <property type="entry name" value="YsiQ"/>
</dbReference>
<dbReference type="Proteomes" id="UP000050996">
    <property type="component" value="Unassembled WGS sequence"/>
</dbReference>
<feature type="transmembrane region" description="Helical" evidence="8">
    <location>
        <begin position="350"/>
        <end position="374"/>
    </location>
</feature>
<dbReference type="GO" id="GO:0015297">
    <property type="term" value="F:antiporter activity"/>
    <property type="evidence" value="ECO:0007669"/>
    <property type="project" value="InterPro"/>
</dbReference>
<dbReference type="PANTHER" id="PTHR42925:SF1">
    <property type="entry name" value="VIRULENCE FACTOR MVIN"/>
    <property type="match status" value="1"/>
</dbReference>
<dbReference type="PANTHER" id="PTHR42925">
    <property type="entry name" value="MULTIDRUG AND TOXIN EFFLUX PROTEIN MATE FAMILY"/>
    <property type="match status" value="1"/>
</dbReference>
<dbReference type="InterPro" id="IPR048279">
    <property type="entry name" value="MdtK-like"/>
</dbReference>